<dbReference type="PANTHER" id="PTHR33022">
    <property type="entry name" value="DUF1985 DOMAIN-CONTAINING PROTEIN"/>
    <property type="match status" value="1"/>
</dbReference>
<evidence type="ECO:0000313" key="2">
    <source>
        <dbReference type="Proteomes" id="UP001152561"/>
    </source>
</evidence>
<evidence type="ECO:0008006" key="3">
    <source>
        <dbReference type="Google" id="ProtNLM"/>
    </source>
</evidence>
<keyword evidence="2" id="KW-1185">Reference proteome</keyword>
<gene>
    <name evidence="1" type="ORF">K7X08_034560</name>
</gene>
<dbReference type="PANTHER" id="PTHR33022:SF26">
    <property type="entry name" value="UBIQUITIN-LIKE PROTEASE FAMILY PROFILE DOMAIN-CONTAINING PROTEIN"/>
    <property type="match status" value="1"/>
</dbReference>
<dbReference type="Proteomes" id="UP001152561">
    <property type="component" value="Unassembled WGS sequence"/>
</dbReference>
<protein>
    <recommendedName>
        <fullName evidence="3">Ubiquitin-like protease family profile domain-containing protein</fullName>
    </recommendedName>
</protein>
<dbReference type="OrthoDB" id="1305350at2759"/>
<dbReference type="EMBL" id="JAJAGQ010000018">
    <property type="protein sequence ID" value="KAJ8536159.1"/>
    <property type="molecule type" value="Genomic_DNA"/>
</dbReference>
<dbReference type="AlphaFoldDB" id="A0A9Q1R112"/>
<evidence type="ECO:0000313" key="1">
    <source>
        <dbReference type="EMBL" id="KAJ8536159.1"/>
    </source>
</evidence>
<dbReference type="Gene3D" id="3.40.395.10">
    <property type="entry name" value="Adenoviral Proteinase, Chain A"/>
    <property type="match status" value="1"/>
</dbReference>
<organism evidence="1 2">
    <name type="scientific">Anisodus acutangulus</name>
    <dbReference type="NCBI Taxonomy" id="402998"/>
    <lineage>
        <taxon>Eukaryota</taxon>
        <taxon>Viridiplantae</taxon>
        <taxon>Streptophyta</taxon>
        <taxon>Embryophyta</taxon>
        <taxon>Tracheophyta</taxon>
        <taxon>Spermatophyta</taxon>
        <taxon>Magnoliopsida</taxon>
        <taxon>eudicotyledons</taxon>
        <taxon>Gunneridae</taxon>
        <taxon>Pentapetalae</taxon>
        <taxon>asterids</taxon>
        <taxon>lamiids</taxon>
        <taxon>Solanales</taxon>
        <taxon>Solanaceae</taxon>
        <taxon>Solanoideae</taxon>
        <taxon>Hyoscyameae</taxon>
        <taxon>Anisodus</taxon>
    </lineage>
</organism>
<reference evidence="2" key="1">
    <citation type="journal article" date="2023" name="Proc. Natl. Acad. Sci. U.S.A.">
        <title>Genomic and structural basis for evolution of tropane alkaloid biosynthesis.</title>
        <authorList>
            <person name="Wanga Y.-J."/>
            <person name="Taina T."/>
            <person name="Yua J.-Y."/>
            <person name="Lia J."/>
            <person name="Xua B."/>
            <person name="Chenc J."/>
            <person name="D'Auriad J.C."/>
            <person name="Huanga J.-P."/>
            <person name="Huanga S.-X."/>
        </authorList>
    </citation>
    <scope>NUCLEOTIDE SEQUENCE [LARGE SCALE GENOMIC DNA]</scope>
    <source>
        <strain evidence="2">cv. KIB-2019</strain>
    </source>
</reference>
<accession>A0A9Q1R112</accession>
<sequence length="164" mass="18904">MELRGVRQKKIVHQKLSEAVEELEPVKEQPILAMVLKVVRISNKQKDLYALDVFFESYIYINHPAYADKSQMENLDVVFVDNLPQQNSGSMDCWVYVTAFAEYLSSGKAIPDEFNVKLLRMRYGALLWDYAARKIDVNAMSDSEVPQKPVRLVIDFDKVETINV</sequence>
<name>A0A9Q1R112_9SOLA</name>
<proteinExistence type="predicted"/>
<comment type="caution">
    <text evidence="1">The sequence shown here is derived from an EMBL/GenBank/DDBJ whole genome shotgun (WGS) entry which is preliminary data.</text>
</comment>